<keyword evidence="3" id="KW-1185">Reference proteome</keyword>
<evidence type="ECO:0000313" key="3">
    <source>
        <dbReference type="Proteomes" id="UP001211907"/>
    </source>
</evidence>
<comment type="caution">
    <text evidence="2">The sequence shown here is derived from an EMBL/GenBank/DDBJ whole genome shotgun (WGS) entry which is preliminary data.</text>
</comment>
<name>A0AAD5T7Z1_9FUNG</name>
<dbReference type="SUPFAM" id="SSF56601">
    <property type="entry name" value="beta-lactamase/transpeptidase-like"/>
    <property type="match status" value="1"/>
</dbReference>
<organism evidence="2 3">
    <name type="scientific">Physocladia obscura</name>
    <dbReference type="NCBI Taxonomy" id="109957"/>
    <lineage>
        <taxon>Eukaryota</taxon>
        <taxon>Fungi</taxon>
        <taxon>Fungi incertae sedis</taxon>
        <taxon>Chytridiomycota</taxon>
        <taxon>Chytridiomycota incertae sedis</taxon>
        <taxon>Chytridiomycetes</taxon>
        <taxon>Chytridiales</taxon>
        <taxon>Chytriomycetaceae</taxon>
        <taxon>Physocladia</taxon>
    </lineage>
</organism>
<feature type="region of interest" description="Disordered" evidence="1">
    <location>
        <begin position="549"/>
        <end position="586"/>
    </location>
</feature>
<sequence length="713" mass="77064">MDELADRDLRGPPDKRLLGFDEHSRSALADFSCTASSIVVVSKGKIVFAKGFGADGTAGATADALGPDTPVQLGASAASIIAGIALAASSAEFDFNARVPFNISTASAVLTYSDLLSARAALPANFLAVLASEIAPISSLPAVTSGLAKFDSNKQGNKDIANIIFRGEYSQSPLTAPLVCLLACKATEKNFEYLVHNMVFAKFGASKASGFWATGRDDSFLGVTSSARDMGRLIAALLGGWGPLSPPLLKKLWNPCGIFQDESCPDALYPEAVGGFRVTNGGWMDCIFRGKKRIGFSSYSQCSSMEVSVFPQEDFGVVVMCNKPCYYAKAVANVAADFMLQIPYPGPWVPRLENATFPFNFSRNRTPYDNDSVIAKKLVIIPSPVPRSIHYYVGVYKSESIPQLVFKVIQSNGCLYLRFLSGQSEALEPNGQLQHFENGIFYCDTQSFLPGHMKPTAGIYQKFFGITFENGQDGSIEHLTFFDTFAEAYAATTNGKINQNNGLKFSKVILPANESVARLSSVAVKGLKTQQNSQVSNESTSANNTYKTLSGMQQQQPPNVPPRRATPANTVPSSRQSSAAPVAVTSTTVPKLFEESTEKNNELNLPLQAPLPLQYTQIATTNADINEAEDIVATKESLRNSRGDRPPQYSVSSVLDKLLVRKDRDVDSEGPKNGEVLQCEDLGDSLEEIGRNMDAVDDLFKEMGLDEERSEEG</sequence>
<dbReference type="EMBL" id="JADGJH010000104">
    <property type="protein sequence ID" value="KAJ3137930.1"/>
    <property type="molecule type" value="Genomic_DNA"/>
</dbReference>
<dbReference type="InterPro" id="IPR012338">
    <property type="entry name" value="Beta-lactam/transpept-like"/>
</dbReference>
<evidence type="ECO:0000256" key="1">
    <source>
        <dbReference type="SAM" id="MobiDB-lite"/>
    </source>
</evidence>
<protein>
    <submittedName>
        <fullName evidence="2">Uncharacterized protein</fullName>
    </submittedName>
</protein>
<gene>
    <name evidence="2" type="ORF">HK100_000228</name>
</gene>
<evidence type="ECO:0000313" key="2">
    <source>
        <dbReference type="EMBL" id="KAJ3137930.1"/>
    </source>
</evidence>
<dbReference type="Gene3D" id="3.40.710.10">
    <property type="entry name" value="DD-peptidase/beta-lactamase superfamily"/>
    <property type="match status" value="1"/>
</dbReference>
<dbReference type="Proteomes" id="UP001211907">
    <property type="component" value="Unassembled WGS sequence"/>
</dbReference>
<proteinExistence type="predicted"/>
<accession>A0AAD5T7Z1</accession>
<dbReference type="AlphaFoldDB" id="A0AAD5T7Z1"/>
<feature type="compositionally biased region" description="Polar residues" evidence="1">
    <location>
        <begin position="567"/>
        <end position="586"/>
    </location>
</feature>
<reference evidence="2" key="1">
    <citation type="submission" date="2020-05" db="EMBL/GenBank/DDBJ databases">
        <title>Phylogenomic resolution of chytrid fungi.</title>
        <authorList>
            <person name="Stajich J.E."/>
            <person name="Amses K."/>
            <person name="Simmons R."/>
            <person name="Seto K."/>
            <person name="Myers J."/>
            <person name="Bonds A."/>
            <person name="Quandt C.A."/>
            <person name="Barry K."/>
            <person name="Liu P."/>
            <person name="Grigoriev I."/>
            <person name="Longcore J.E."/>
            <person name="James T.Y."/>
        </authorList>
    </citation>
    <scope>NUCLEOTIDE SEQUENCE</scope>
    <source>
        <strain evidence="2">JEL0513</strain>
    </source>
</reference>